<protein>
    <submittedName>
        <fullName evidence="2">Unnamed protein product</fullName>
    </submittedName>
</protein>
<proteinExistence type="predicted"/>
<dbReference type="EMBL" id="BSXW01000578">
    <property type="protein sequence ID" value="GMF25905.1"/>
    <property type="molecule type" value="Genomic_DNA"/>
</dbReference>
<feature type="region of interest" description="Disordered" evidence="1">
    <location>
        <begin position="145"/>
        <end position="171"/>
    </location>
</feature>
<sequence>MADTSPLFGRSSPLKRECPQPPPQLPSIMHAMGSYPLESTTLPKRARIGSDVGLDVQASYSLLGHMPRQAMVYPSIPPPQQSYQQLSQQQAAVYVPTTEVQSPSSAGSNSPGGKGVSPYSGASVWEAVLETGHFPTDICLSEHGSGAASPTALYNPNKSRSSSEDGAELVGAEPYVEVKQGRWTADEEEYAHSLIRAVSSGEVVLPPNMTIQKFIADNLQCKTMRVTKKFRSLGASPRGAPEDEPATPRNGSFNPLSLKSIMNNDSSASSDVLDVAEAIANTNLIRQSPRGRPTKKPTQRVLKRSDYSQHGMVRSGRWSVEEENYAKAMIEAFKNGYLPLHGNVSLRKFLSEVLVCHPMRISKKFVGYVRKYHWYRIAAGKCDPEAKLQALTQLSHLERVFWTSLQQNSEWSAGLRRDE</sequence>
<feature type="region of interest" description="Disordered" evidence="1">
    <location>
        <begin position="287"/>
        <end position="308"/>
    </location>
</feature>
<dbReference type="PANTHER" id="PTHR35213">
    <property type="entry name" value="RING-TYPE DOMAIN-CONTAINING PROTEIN-RELATED"/>
    <property type="match status" value="1"/>
</dbReference>
<gene>
    <name evidence="2" type="ORF">Plil01_001074600</name>
</gene>
<name>A0A9W6X0T4_9STRA</name>
<evidence type="ECO:0000313" key="3">
    <source>
        <dbReference type="Proteomes" id="UP001165083"/>
    </source>
</evidence>
<dbReference type="PANTHER" id="PTHR35213:SF3">
    <property type="entry name" value="MYB-LIKE DOMAIN-CONTAINING PROTEIN"/>
    <property type="match status" value="1"/>
</dbReference>
<dbReference type="AlphaFoldDB" id="A0A9W6X0T4"/>
<feature type="region of interest" description="Disordered" evidence="1">
    <location>
        <begin position="232"/>
        <end position="252"/>
    </location>
</feature>
<dbReference type="OrthoDB" id="158725at2759"/>
<organism evidence="2 3">
    <name type="scientific">Phytophthora lilii</name>
    <dbReference type="NCBI Taxonomy" id="2077276"/>
    <lineage>
        <taxon>Eukaryota</taxon>
        <taxon>Sar</taxon>
        <taxon>Stramenopiles</taxon>
        <taxon>Oomycota</taxon>
        <taxon>Peronosporomycetes</taxon>
        <taxon>Peronosporales</taxon>
        <taxon>Peronosporaceae</taxon>
        <taxon>Phytophthora</taxon>
    </lineage>
</organism>
<keyword evidence="3" id="KW-1185">Reference proteome</keyword>
<feature type="region of interest" description="Disordered" evidence="1">
    <location>
        <begin position="1"/>
        <end position="25"/>
    </location>
</feature>
<accession>A0A9W6X0T4</accession>
<feature type="compositionally biased region" description="Basic residues" evidence="1">
    <location>
        <begin position="292"/>
        <end position="302"/>
    </location>
</feature>
<dbReference type="Proteomes" id="UP001165083">
    <property type="component" value="Unassembled WGS sequence"/>
</dbReference>
<evidence type="ECO:0000313" key="2">
    <source>
        <dbReference type="EMBL" id="GMF25905.1"/>
    </source>
</evidence>
<reference evidence="2" key="1">
    <citation type="submission" date="2023-04" db="EMBL/GenBank/DDBJ databases">
        <title>Phytophthora lilii NBRC 32176.</title>
        <authorList>
            <person name="Ichikawa N."/>
            <person name="Sato H."/>
            <person name="Tonouchi N."/>
        </authorList>
    </citation>
    <scope>NUCLEOTIDE SEQUENCE</scope>
    <source>
        <strain evidence="2">NBRC 32176</strain>
    </source>
</reference>
<feature type="region of interest" description="Disordered" evidence="1">
    <location>
        <begin position="96"/>
        <end position="117"/>
    </location>
</feature>
<evidence type="ECO:0000256" key="1">
    <source>
        <dbReference type="SAM" id="MobiDB-lite"/>
    </source>
</evidence>
<comment type="caution">
    <text evidence="2">The sequence shown here is derived from an EMBL/GenBank/DDBJ whole genome shotgun (WGS) entry which is preliminary data.</text>
</comment>